<dbReference type="Gene3D" id="2.60.40.10">
    <property type="entry name" value="Immunoglobulins"/>
    <property type="match status" value="2"/>
</dbReference>
<dbReference type="Pfam" id="PF07686">
    <property type="entry name" value="V-set"/>
    <property type="match status" value="1"/>
</dbReference>
<keyword evidence="2" id="KW-0472">Membrane</keyword>
<dbReference type="InterPro" id="IPR013783">
    <property type="entry name" value="Ig-like_fold"/>
</dbReference>
<keyword evidence="2" id="KW-0812">Transmembrane</keyword>
<name>A0AAV6ZJZ6_ENGPU</name>
<dbReference type="InterPro" id="IPR013106">
    <property type="entry name" value="Ig_V-set"/>
</dbReference>
<feature type="chain" id="PRO_5044715459" description="Ig-like domain-containing protein" evidence="3">
    <location>
        <begin position="19"/>
        <end position="344"/>
    </location>
</feature>
<gene>
    <name evidence="5" type="ORF">GDO81_021050</name>
</gene>
<comment type="caution">
    <text evidence="5">The sequence shown here is derived from an EMBL/GenBank/DDBJ whole genome shotgun (WGS) entry which is preliminary data.</text>
</comment>
<dbReference type="EMBL" id="WNYA01000177">
    <property type="protein sequence ID" value="KAG8549482.1"/>
    <property type="molecule type" value="Genomic_DNA"/>
</dbReference>
<evidence type="ECO:0000259" key="4">
    <source>
        <dbReference type="PROSITE" id="PS50835"/>
    </source>
</evidence>
<dbReference type="InterPro" id="IPR036179">
    <property type="entry name" value="Ig-like_dom_sf"/>
</dbReference>
<evidence type="ECO:0000313" key="5">
    <source>
        <dbReference type="EMBL" id="KAG8549487.1"/>
    </source>
</evidence>
<evidence type="ECO:0000256" key="2">
    <source>
        <dbReference type="SAM" id="Phobius"/>
    </source>
</evidence>
<keyword evidence="2" id="KW-1133">Transmembrane helix</keyword>
<sequence>MRGRSVLPIFILFQVCVGQEKKFHFPDKIQAVLGSCVEIPCYTTAPPTEGRSNKVVWHVQPAMSRSRIIYSTDVSEISTVFRGRADLVKRTTENCTLRIHDVRRQDLKSYFPRESKISILRPASVYVNLEVKDSPPVPVLSMPAEMRVGETITITCMANFTCASSPPTFTWNLIGPSVTERSDLGNGIWQTASNLTYKPTENENGSVVRCTVTHFGGPTISATAMINIKINIKADEDQKANPYIGPVIGILCVILLLAIGFIIWRKRDSCLWQKKTEAISKLHLEKNALSKNSSGYTDLLERQKSSYYTIEPTARCHVPRQGRNMMKPPENEPIYEEMSIKRTK</sequence>
<feature type="signal peptide" evidence="3">
    <location>
        <begin position="1"/>
        <end position="18"/>
    </location>
</feature>
<reference evidence="5" key="1">
    <citation type="thesis" date="2020" institute="ProQuest LLC" country="789 East Eisenhower Parkway, Ann Arbor, MI, USA">
        <title>Comparative Genomics and Chromosome Evolution.</title>
        <authorList>
            <person name="Mudd A.B."/>
        </authorList>
    </citation>
    <scope>NUCLEOTIDE SEQUENCE</scope>
    <source>
        <strain evidence="5">237g6f4</strain>
        <tissue evidence="5">Blood</tissue>
    </source>
</reference>
<dbReference type="SUPFAM" id="SSF48726">
    <property type="entry name" value="Immunoglobulin"/>
    <property type="match status" value="2"/>
</dbReference>
<dbReference type="AlphaFoldDB" id="A0AAV6ZJZ6"/>
<dbReference type="InterPro" id="IPR003599">
    <property type="entry name" value="Ig_sub"/>
</dbReference>
<keyword evidence="3" id="KW-0732">Signal</keyword>
<protein>
    <recommendedName>
        <fullName evidence="4">Ig-like domain-containing protein</fullName>
    </recommendedName>
</protein>
<dbReference type="EMBL" id="WNYA01000177">
    <property type="protein sequence ID" value="KAG8549485.1"/>
    <property type="molecule type" value="Genomic_DNA"/>
</dbReference>
<dbReference type="PROSITE" id="PS50835">
    <property type="entry name" value="IG_LIKE"/>
    <property type="match status" value="1"/>
</dbReference>
<feature type="transmembrane region" description="Helical" evidence="2">
    <location>
        <begin position="243"/>
        <end position="264"/>
    </location>
</feature>
<organism evidence="5 6">
    <name type="scientific">Engystomops pustulosus</name>
    <name type="common">Tungara frog</name>
    <name type="synonym">Physalaemus pustulosus</name>
    <dbReference type="NCBI Taxonomy" id="76066"/>
    <lineage>
        <taxon>Eukaryota</taxon>
        <taxon>Metazoa</taxon>
        <taxon>Chordata</taxon>
        <taxon>Craniata</taxon>
        <taxon>Vertebrata</taxon>
        <taxon>Euteleostomi</taxon>
        <taxon>Amphibia</taxon>
        <taxon>Batrachia</taxon>
        <taxon>Anura</taxon>
        <taxon>Neobatrachia</taxon>
        <taxon>Hyloidea</taxon>
        <taxon>Leptodactylidae</taxon>
        <taxon>Leiuperinae</taxon>
        <taxon>Engystomops</taxon>
    </lineage>
</organism>
<evidence type="ECO:0000256" key="3">
    <source>
        <dbReference type="SAM" id="SignalP"/>
    </source>
</evidence>
<feature type="domain" description="Ig-like" evidence="4">
    <location>
        <begin position="135"/>
        <end position="227"/>
    </location>
</feature>
<accession>A0AAV6ZJZ6</accession>
<dbReference type="InterPro" id="IPR007110">
    <property type="entry name" value="Ig-like_dom"/>
</dbReference>
<proteinExistence type="predicted"/>
<feature type="region of interest" description="Disordered" evidence="1">
    <location>
        <begin position="320"/>
        <end position="344"/>
    </location>
</feature>
<dbReference type="Proteomes" id="UP000824782">
    <property type="component" value="Unassembled WGS sequence"/>
</dbReference>
<keyword evidence="6" id="KW-1185">Reference proteome</keyword>
<evidence type="ECO:0000313" key="6">
    <source>
        <dbReference type="Proteomes" id="UP000824782"/>
    </source>
</evidence>
<dbReference type="PANTHER" id="PTHR46484:SF1">
    <property type="entry name" value="SCHWANN CELL MYELIN PROTEIN-RELATED"/>
    <property type="match status" value="1"/>
</dbReference>
<dbReference type="EMBL" id="WNYA01000177">
    <property type="protein sequence ID" value="KAG8549487.1"/>
    <property type="molecule type" value="Genomic_DNA"/>
</dbReference>
<dbReference type="PANTHER" id="PTHR46484">
    <property type="entry name" value="SI:CH211-171H4.5-RELATED"/>
    <property type="match status" value="1"/>
</dbReference>
<dbReference type="SMART" id="SM00409">
    <property type="entry name" value="IG"/>
    <property type="match status" value="2"/>
</dbReference>
<evidence type="ECO:0000256" key="1">
    <source>
        <dbReference type="SAM" id="MobiDB-lite"/>
    </source>
</evidence>